<accession>A0A1D7QKQ0</accession>
<keyword evidence="3" id="KW-1185">Reference proteome</keyword>
<dbReference type="EMBL" id="CP017141">
    <property type="protein sequence ID" value="AOM79255.1"/>
    <property type="molecule type" value="Genomic_DNA"/>
</dbReference>
<evidence type="ECO:0000313" key="2">
    <source>
        <dbReference type="EMBL" id="AOM79255.1"/>
    </source>
</evidence>
<dbReference type="KEGG" id="psty:BFS30_20040"/>
<organism evidence="2 3">
    <name type="scientific">Pedobacter steynii</name>
    <dbReference type="NCBI Taxonomy" id="430522"/>
    <lineage>
        <taxon>Bacteria</taxon>
        <taxon>Pseudomonadati</taxon>
        <taxon>Bacteroidota</taxon>
        <taxon>Sphingobacteriia</taxon>
        <taxon>Sphingobacteriales</taxon>
        <taxon>Sphingobacteriaceae</taxon>
        <taxon>Pedobacter</taxon>
    </lineage>
</organism>
<name>A0A1D7QKQ0_9SPHI</name>
<keyword evidence="1" id="KW-0472">Membrane</keyword>
<evidence type="ECO:0000256" key="1">
    <source>
        <dbReference type="SAM" id="Phobius"/>
    </source>
</evidence>
<keyword evidence="1" id="KW-1133">Transmembrane helix</keyword>
<dbReference type="RefSeq" id="WP_069380918.1">
    <property type="nucleotide sequence ID" value="NZ_CP017141.1"/>
</dbReference>
<keyword evidence="1" id="KW-0812">Transmembrane</keyword>
<feature type="transmembrane region" description="Helical" evidence="1">
    <location>
        <begin position="21"/>
        <end position="41"/>
    </location>
</feature>
<dbReference type="AlphaFoldDB" id="A0A1D7QKQ0"/>
<proteinExistence type="predicted"/>
<dbReference type="Proteomes" id="UP000094313">
    <property type="component" value="Chromosome"/>
</dbReference>
<protein>
    <submittedName>
        <fullName evidence="2">Uncharacterized protein</fullName>
    </submittedName>
</protein>
<evidence type="ECO:0000313" key="3">
    <source>
        <dbReference type="Proteomes" id="UP000094313"/>
    </source>
</evidence>
<gene>
    <name evidence="2" type="ORF">BFS30_20040</name>
</gene>
<sequence length="67" mass="7822">MMQQKEFLKNINDNRGIIYKIINLYIILTLMLVGIPLMYLAERANKFAFGKYIDKLTAHLKDMEASV</sequence>
<reference evidence="2 3" key="1">
    <citation type="submission" date="2016-08" db="EMBL/GenBank/DDBJ databases">
        <authorList>
            <person name="Seilhamer J.J."/>
        </authorList>
    </citation>
    <scope>NUCLEOTIDE SEQUENCE [LARGE SCALE GENOMIC DNA]</scope>
    <source>
        <strain evidence="2 3">DX4</strain>
    </source>
</reference>